<evidence type="ECO:0000313" key="2">
    <source>
        <dbReference type="EMBL" id="KAK1306631.1"/>
    </source>
</evidence>
<organism evidence="2 3">
    <name type="scientific">Acorus calamus</name>
    <name type="common">Sweet flag</name>
    <dbReference type="NCBI Taxonomy" id="4465"/>
    <lineage>
        <taxon>Eukaryota</taxon>
        <taxon>Viridiplantae</taxon>
        <taxon>Streptophyta</taxon>
        <taxon>Embryophyta</taxon>
        <taxon>Tracheophyta</taxon>
        <taxon>Spermatophyta</taxon>
        <taxon>Magnoliopsida</taxon>
        <taxon>Liliopsida</taxon>
        <taxon>Acoraceae</taxon>
        <taxon>Acorus</taxon>
    </lineage>
</organism>
<evidence type="ECO:0000313" key="3">
    <source>
        <dbReference type="Proteomes" id="UP001180020"/>
    </source>
</evidence>
<keyword evidence="3" id="KW-1185">Reference proteome</keyword>
<accession>A0AAV9E0A6</accession>
<comment type="caution">
    <text evidence="2">The sequence shown here is derived from an EMBL/GenBank/DDBJ whole genome shotgun (WGS) entry which is preliminary data.</text>
</comment>
<dbReference type="AlphaFoldDB" id="A0AAV9E0A6"/>
<gene>
    <name evidence="2" type="ORF">QJS10_CPA10g00319</name>
</gene>
<feature type="compositionally biased region" description="Basic and acidic residues" evidence="1">
    <location>
        <begin position="62"/>
        <end position="74"/>
    </location>
</feature>
<sequence length="168" mass="18648">MPLPVIKNERDHGDISFSSQRGGLNSNRSSEHEEKPHGSAVPLLATKRARTPLPRKRHKGISIKESREPEEPHDSAVPVPMHARIPLPGKTHKEISHKESRQHDGLHDSAVPSPVITYTRKRHKGNSHKEPQKPGEPQDSAVPAATMRAKLPRTGTITQEESLETPQN</sequence>
<evidence type="ECO:0000256" key="1">
    <source>
        <dbReference type="SAM" id="MobiDB-lite"/>
    </source>
</evidence>
<reference evidence="2" key="1">
    <citation type="journal article" date="2023" name="Nat. Commun.">
        <title>Diploid and tetraploid genomes of Acorus and the evolution of monocots.</title>
        <authorList>
            <person name="Ma L."/>
            <person name="Liu K.W."/>
            <person name="Li Z."/>
            <person name="Hsiao Y.Y."/>
            <person name="Qi Y."/>
            <person name="Fu T."/>
            <person name="Tang G.D."/>
            <person name="Zhang D."/>
            <person name="Sun W.H."/>
            <person name="Liu D.K."/>
            <person name="Li Y."/>
            <person name="Chen G.Z."/>
            <person name="Liu X.D."/>
            <person name="Liao X.Y."/>
            <person name="Jiang Y.T."/>
            <person name="Yu X."/>
            <person name="Hao Y."/>
            <person name="Huang J."/>
            <person name="Zhao X.W."/>
            <person name="Ke S."/>
            <person name="Chen Y.Y."/>
            <person name="Wu W.L."/>
            <person name="Hsu J.L."/>
            <person name="Lin Y.F."/>
            <person name="Huang M.D."/>
            <person name="Li C.Y."/>
            <person name="Huang L."/>
            <person name="Wang Z.W."/>
            <person name="Zhao X."/>
            <person name="Zhong W.Y."/>
            <person name="Peng D.H."/>
            <person name="Ahmad S."/>
            <person name="Lan S."/>
            <person name="Zhang J.S."/>
            <person name="Tsai W.C."/>
            <person name="Van de Peer Y."/>
            <person name="Liu Z.J."/>
        </authorList>
    </citation>
    <scope>NUCLEOTIDE SEQUENCE</scope>
    <source>
        <strain evidence="2">CP</strain>
    </source>
</reference>
<dbReference type="Proteomes" id="UP001180020">
    <property type="component" value="Unassembled WGS sequence"/>
</dbReference>
<feature type="compositionally biased region" description="Polar residues" evidence="1">
    <location>
        <begin position="16"/>
        <end position="28"/>
    </location>
</feature>
<feature type="compositionally biased region" description="Basic and acidic residues" evidence="1">
    <location>
        <begin position="91"/>
        <end position="107"/>
    </location>
</feature>
<dbReference type="EMBL" id="JAUJYO010000010">
    <property type="protein sequence ID" value="KAK1306631.1"/>
    <property type="molecule type" value="Genomic_DNA"/>
</dbReference>
<reference evidence="2" key="2">
    <citation type="submission" date="2023-06" db="EMBL/GenBank/DDBJ databases">
        <authorList>
            <person name="Ma L."/>
            <person name="Liu K.-W."/>
            <person name="Li Z."/>
            <person name="Hsiao Y.-Y."/>
            <person name="Qi Y."/>
            <person name="Fu T."/>
            <person name="Tang G."/>
            <person name="Zhang D."/>
            <person name="Sun W.-H."/>
            <person name="Liu D.-K."/>
            <person name="Li Y."/>
            <person name="Chen G.-Z."/>
            <person name="Liu X.-D."/>
            <person name="Liao X.-Y."/>
            <person name="Jiang Y.-T."/>
            <person name="Yu X."/>
            <person name="Hao Y."/>
            <person name="Huang J."/>
            <person name="Zhao X.-W."/>
            <person name="Ke S."/>
            <person name="Chen Y.-Y."/>
            <person name="Wu W.-L."/>
            <person name="Hsu J.-L."/>
            <person name="Lin Y.-F."/>
            <person name="Huang M.-D."/>
            <person name="Li C.-Y."/>
            <person name="Huang L."/>
            <person name="Wang Z.-W."/>
            <person name="Zhao X."/>
            <person name="Zhong W.-Y."/>
            <person name="Peng D.-H."/>
            <person name="Ahmad S."/>
            <person name="Lan S."/>
            <person name="Zhang J.-S."/>
            <person name="Tsai W.-C."/>
            <person name="Van De Peer Y."/>
            <person name="Liu Z.-J."/>
        </authorList>
    </citation>
    <scope>NUCLEOTIDE SEQUENCE</scope>
    <source>
        <strain evidence="2">CP</strain>
        <tissue evidence="2">Leaves</tissue>
    </source>
</reference>
<feature type="region of interest" description="Disordered" evidence="1">
    <location>
        <begin position="1"/>
        <end position="168"/>
    </location>
</feature>
<protein>
    <submittedName>
        <fullName evidence="2">Uncharacterized protein</fullName>
    </submittedName>
</protein>
<feature type="compositionally biased region" description="Polar residues" evidence="1">
    <location>
        <begin position="155"/>
        <end position="168"/>
    </location>
</feature>
<feature type="compositionally biased region" description="Basic residues" evidence="1">
    <location>
        <begin position="47"/>
        <end position="61"/>
    </location>
</feature>
<proteinExistence type="predicted"/>
<name>A0AAV9E0A6_ACOCL</name>